<gene>
    <name evidence="2" type="ORF">FIA58_009905</name>
</gene>
<comment type="caution">
    <text evidence="2">The sequence shown here is derived from an EMBL/GenBank/DDBJ whole genome shotgun (WGS) entry which is preliminary data.</text>
</comment>
<feature type="chain" id="PRO_5045381743" evidence="1">
    <location>
        <begin position="19"/>
        <end position="133"/>
    </location>
</feature>
<reference evidence="2 3" key="3">
    <citation type="submission" date="2020-02" db="EMBL/GenBank/DDBJ databases">
        <title>Flavobacterium profundi sp. nov., isolated from a deep-sea seamount.</title>
        <authorList>
            <person name="Zhang D.-C."/>
        </authorList>
    </citation>
    <scope>NUCLEOTIDE SEQUENCE [LARGE SCALE GENOMIC DNA]</scope>
    <source>
        <strain evidence="2 3">EC11</strain>
    </source>
</reference>
<evidence type="ECO:0000313" key="2">
    <source>
        <dbReference type="EMBL" id="NHN25987.1"/>
    </source>
</evidence>
<dbReference type="Proteomes" id="UP000817854">
    <property type="component" value="Unassembled WGS sequence"/>
</dbReference>
<keyword evidence="3" id="KW-1185">Reference proteome</keyword>
<accession>A0ABX0IQ69</accession>
<evidence type="ECO:0000256" key="1">
    <source>
        <dbReference type="SAM" id="SignalP"/>
    </source>
</evidence>
<name>A0ABX0IQ69_9FLAO</name>
<evidence type="ECO:0000313" key="3">
    <source>
        <dbReference type="Proteomes" id="UP000817854"/>
    </source>
</evidence>
<sequence>MKKALFLILFGLFLNVSAQEVKSIYTFKKEQQKKLFHYSELDSLVLYNNGNFYRCYHYKYHEIHYSELKGNWSIENGLLYLNATANKSSVEDVEDKEWLNCNEVLTYCIKKKQLIPFETHFKSYAKQCLKLIE</sequence>
<protein>
    <submittedName>
        <fullName evidence="2">Uncharacterized protein</fullName>
    </submittedName>
</protein>
<feature type="signal peptide" evidence="1">
    <location>
        <begin position="1"/>
        <end position="18"/>
    </location>
</feature>
<keyword evidence="1" id="KW-0732">Signal</keyword>
<reference evidence="3" key="1">
    <citation type="submission" date="2019-05" db="EMBL/GenBank/DDBJ databases">
        <title>Flavobacterium profundi sp. nov., isolated from a deep-sea seamount.</title>
        <authorList>
            <person name="Zhang D.-C."/>
        </authorList>
    </citation>
    <scope>NUCLEOTIDE SEQUENCE [LARGE SCALE GENOMIC DNA]</scope>
    <source>
        <strain evidence="3">EC11</strain>
    </source>
</reference>
<dbReference type="RefSeq" id="WP_140962319.1">
    <property type="nucleotide sequence ID" value="NZ_VEVQ02000005.1"/>
</dbReference>
<organism evidence="2 3">
    <name type="scientific">Flavobacterium jejuense</name>
    <dbReference type="NCBI Taxonomy" id="1544455"/>
    <lineage>
        <taxon>Bacteria</taxon>
        <taxon>Pseudomonadati</taxon>
        <taxon>Bacteroidota</taxon>
        <taxon>Flavobacteriia</taxon>
        <taxon>Flavobacteriales</taxon>
        <taxon>Flavobacteriaceae</taxon>
        <taxon>Flavobacterium</taxon>
    </lineage>
</organism>
<reference evidence="2 3" key="2">
    <citation type="submission" date="2019-05" db="EMBL/GenBank/DDBJ databases">
        <authorList>
            <person name="Lianzixin W."/>
        </authorList>
    </citation>
    <scope>NUCLEOTIDE SEQUENCE [LARGE SCALE GENOMIC DNA]</scope>
    <source>
        <strain evidence="2 3">EC11</strain>
    </source>
</reference>
<dbReference type="EMBL" id="VEVQ02000005">
    <property type="protein sequence ID" value="NHN25987.1"/>
    <property type="molecule type" value="Genomic_DNA"/>
</dbReference>
<proteinExistence type="predicted"/>